<dbReference type="EMBL" id="SRLO01002077">
    <property type="protein sequence ID" value="TNN33961.1"/>
    <property type="molecule type" value="Genomic_DNA"/>
</dbReference>
<proteinExistence type="predicted"/>
<gene>
    <name evidence="1" type="ORF">EYF80_055877</name>
</gene>
<dbReference type="Proteomes" id="UP000314294">
    <property type="component" value="Unassembled WGS sequence"/>
</dbReference>
<name>A0A4Z2EZK8_9TELE</name>
<comment type="caution">
    <text evidence="1">The sequence shown here is derived from an EMBL/GenBank/DDBJ whole genome shotgun (WGS) entry which is preliminary data.</text>
</comment>
<dbReference type="AlphaFoldDB" id="A0A4Z2EZK8"/>
<protein>
    <submittedName>
        <fullName evidence="1">Uncharacterized protein</fullName>
    </submittedName>
</protein>
<sequence length="74" mass="8108">MQIYASLVQNPGSSLVSCHVTSSLPLDVFPPEVAQSERGSSIPGREDYYRTRLFPDDQLSALRAFCGHGSLRVP</sequence>
<organism evidence="1 2">
    <name type="scientific">Liparis tanakae</name>
    <name type="common">Tanaka's snailfish</name>
    <dbReference type="NCBI Taxonomy" id="230148"/>
    <lineage>
        <taxon>Eukaryota</taxon>
        <taxon>Metazoa</taxon>
        <taxon>Chordata</taxon>
        <taxon>Craniata</taxon>
        <taxon>Vertebrata</taxon>
        <taxon>Euteleostomi</taxon>
        <taxon>Actinopterygii</taxon>
        <taxon>Neopterygii</taxon>
        <taxon>Teleostei</taxon>
        <taxon>Neoteleostei</taxon>
        <taxon>Acanthomorphata</taxon>
        <taxon>Eupercaria</taxon>
        <taxon>Perciformes</taxon>
        <taxon>Cottioidei</taxon>
        <taxon>Cottales</taxon>
        <taxon>Liparidae</taxon>
        <taxon>Liparis</taxon>
    </lineage>
</organism>
<evidence type="ECO:0000313" key="2">
    <source>
        <dbReference type="Proteomes" id="UP000314294"/>
    </source>
</evidence>
<accession>A0A4Z2EZK8</accession>
<keyword evidence="2" id="KW-1185">Reference proteome</keyword>
<reference evidence="1 2" key="1">
    <citation type="submission" date="2019-03" db="EMBL/GenBank/DDBJ databases">
        <title>First draft genome of Liparis tanakae, snailfish: a comprehensive survey of snailfish specific genes.</title>
        <authorList>
            <person name="Kim W."/>
            <person name="Song I."/>
            <person name="Jeong J.-H."/>
            <person name="Kim D."/>
            <person name="Kim S."/>
            <person name="Ryu S."/>
            <person name="Song J.Y."/>
            <person name="Lee S.K."/>
        </authorList>
    </citation>
    <scope>NUCLEOTIDE SEQUENCE [LARGE SCALE GENOMIC DNA]</scope>
    <source>
        <tissue evidence="1">Muscle</tissue>
    </source>
</reference>
<evidence type="ECO:0000313" key="1">
    <source>
        <dbReference type="EMBL" id="TNN33961.1"/>
    </source>
</evidence>